<feature type="transmembrane region" description="Helical" evidence="6">
    <location>
        <begin position="318"/>
        <end position="337"/>
    </location>
</feature>
<dbReference type="AlphaFoldDB" id="A0A077LW29"/>
<dbReference type="STRING" id="1194083.BN12_160002"/>
<evidence type="ECO:0000256" key="3">
    <source>
        <dbReference type="ARBA" id="ARBA00022989"/>
    </source>
</evidence>
<keyword evidence="8" id="KW-1185">Reference proteome</keyword>
<dbReference type="PANTHER" id="PTHR33514">
    <property type="entry name" value="PROTEIN ABCI12, CHLOROPLASTIC"/>
    <property type="match status" value="1"/>
</dbReference>
<keyword evidence="2 6" id="KW-0812">Transmembrane</keyword>
<feature type="region of interest" description="Disordered" evidence="5">
    <location>
        <begin position="340"/>
        <end position="379"/>
    </location>
</feature>
<feature type="transmembrane region" description="Helical" evidence="6">
    <location>
        <begin position="6"/>
        <end position="31"/>
    </location>
</feature>
<evidence type="ECO:0000313" key="8">
    <source>
        <dbReference type="Proteomes" id="UP000035721"/>
    </source>
</evidence>
<evidence type="ECO:0000256" key="1">
    <source>
        <dbReference type="ARBA" id="ARBA00004141"/>
    </source>
</evidence>
<feature type="compositionally biased region" description="Basic and acidic residues" evidence="5">
    <location>
        <begin position="359"/>
        <end position="379"/>
    </location>
</feature>
<comment type="subcellular location">
    <subcellularLocation>
        <location evidence="1">Membrane</location>
        <topology evidence="1">Multi-pass membrane protein</topology>
    </subcellularLocation>
</comment>
<organism evidence="7 8">
    <name type="scientific">Nostocoides japonicum T1-X7</name>
    <dbReference type="NCBI Taxonomy" id="1194083"/>
    <lineage>
        <taxon>Bacteria</taxon>
        <taxon>Bacillati</taxon>
        <taxon>Actinomycetota</taxon>
        <taxon>Actinomycetes</taxon>
        <taxon>Micrococcales</taxon>
        <taxon>Intrasporangiaceae</taxon>
        <taxon>Nostocoides</taxon>
    </lineage>
</organism>
<dbReference type="InterPro" id="IPR003339">
    <property type="entry name" value="ABC/ECF_trnsptr_transmembrane"/>
</dbReference>
<feature type="transmembrane region" description="Helical" evidence="6">
    <location>
        <begin position="217"/>
        <end position="237"/>
    </location>
</feature>
<dbReference type="Proteomes" id="UP000035721">
    <property type="component" value="Unassembled WGS sequence"/>
</dbReference>
<keyword evidence="3 6" id="KW-1133">Transmembrane helix</keyword>
<accession>A0A077LW29</accession>
<comment type="caution">
    <text evidence="7">The sequence shown here is derived from an EMBL/GenBank/DDBJ whole genome shotgun (WGS) entry which is preliminary data.</text>
</comment>
<evidence type="ECO:0000256" key="6">
    <source>
        <dbReference type="SAM" id="Phobius"/>
    </source>
</evidence>
<sequence>MWALGLAVATSLTTNPLLLALVVAVVVLVVSARRTDSPWARAFRLYVWLGVSIIAIRVVLHLLVGLKFGQIRVVALPTVTLPSWAAGIQLGGTVYLEGLLAAVLLGCRLAVMIMCVGAANALANPKRLLRSVPGALQEIGTAVVVSVAVAPQLAQSVQRVLRARRLRGESGRRLRGVRQVALPVLQDTLDRSIALASAMDSRGYGRGIEGDRGIRRWSAVVSLAGLLVTTVGVYGVLDATTPGYLGSPFLIGGIALCAVGLWLGGRGSRRTAYRPDRWLWPETVAAVAGLAAATGVVLTSRTDPLALAMPLQPLAWPSLPVVATVGILLGALPAVLTPPTPHTSRRRVAARSAIGPTADRPDRRLRPDAPERIPRTVGR</sequence>
<evidence type="ECO:0000256" key="2">
    <source>
        <dbReference type="ARBA" id="ARBA00022692"/>
    </source>
</evidence>
<dbReference type="CDD" id="cd16914">
    <property type="entry name" value="EcfT"/>
    <property type="match status" value="1"/>
</dbReference>
<feature type="transmembrane region" description="Helical" evidence="6">
    <location>
        <begin position="277"/>
        <end position="298"/>
    </location>
</feature>
<protein>
    <submittedName>
        <fullName evidence="7">Cobalt transport system, permease component</fullName>
    </submittedName>
</protein>
<reference evidence="7 8" key="1">
    <citation type="journal article" date="2013" name="ISME J.">
        <title>A metabolic model for members of the genus Tetrasphaera involved in enhanced biological phosphorus removal.</title>
        <authorList>
            <person name="Kristiansen R."/>
            <person name="Nguyen H.T.T."/>
            <person name="Saunders A.M."/>
            <person name="Nielsen J.L."/>
            <person name="Wimmer R."/>
            <person name="Le V.Q."/>
            <person name="McIlroy S.J."/>
            <person name="Petrovski S."/>
            <person name="Seviour R.J."/>
            <person name="Calteau A."/>
            <person name="Nielsen K.L."/>
            <person name="Nielsen P.H."/>
        </authorList>
    </citation>
    <scope>NUCLEOTIDE SEQUENCE [LARGE SCALE GENOMIC DNA]</scope>
    <source>
        <strain evidence="7 8">T1-X7</strain>
    </source>
</reference>
<feature type="transmembrane region" description="Helical" evidence="6">
    <location>
        <begin position="43"/>
        <end position="64"/>
    </location>
</feature>
<dbReference type="EMBL" id="CAJB01000068">
    <property type="protein sequence ID" value="CCH77027.1"/>
    <property type="molecule type" value="Genomic_DNA"/>
</dbReference>
<name>A0A077LW29_9MICO</name>
<dbReference type="Pfam" id="PF02361">
    <property type="entry name" value="CbiQ"/>
    <property type="match status" value="1"/>
</dbReference>
<evidence type="ECO:0000256" key="5">
    <source>
        <dbReference type="SAM" id="MobiDB-lite"/>
    </source>
</evidence>
<keyword evidence="4 6" id="KW-0472">Membrane</keyword>
<dbReference type="GO" id="GO:0005886">
    <property type="term" value="C:plasma membrane"/>
    <property type="evidence" value="ECO:0007669"/>
    <property type="project" value="UniProtKB-ARBA"/>
</dbReference>
<feature type="transmembrane region" description="Helical" evidence="6">
    <location>
        <begin position="243"/>
        <end position="265"/>
    </location>
</feature>
<proteinExistence type="predicted"/>
<dbReference type="PANTHER" id="PTHR33514:SF15">
    <property type="entry name" value="COBALT TRANSPORT PROTEIN"/>
    <property type="match status" value="1"/>
</dbReference>
<evidence type="ECO:0000313" key="7">
    <source>
        <dbReference type="EMBL" id="CCH77027.1"/>
    </source>
</evidence>
<gene>
    <name evidence="7" type="ORF">BN12_160002</name>
</gene>
<evidence type="ECO:0000256" key="4">
    <source>
        <dbReference type="ARBA" id="ARBA00023136"/>
    </source>
</evidence>